<dbReference type="PANTHER" id="PTHR32546">
    <property type="entry name" value="G-PROTEIN COUPLED RECEPTOR 158-RELATED"/>
    <property type="match status" value="1"/>
</dbReference>
<keyword evidence="3" id="KW-1003">Cell membrane</keyword>
<keyword evidence="15" id="KW-1185">Reference proteome</keyword>
<protein>
    <submittedName>
        <fullName evidence="14">GP158 protein</fullName>
    </submittedName>
</protein>
<keyword evidence="8" id="KW-0675">Receptor</keyword>
<evidence type="ECO:0000313" key="14">
    <source>
        <dbReference type="EMBL" id="NXJ16652.1"/>
    </source>
</evidence>
<evidence type="ECO:0000256" key="8">
    <source>
        <dbReference type="ARBA" id="ARBA00023170"/>
    </source>
</evidence>
<keyword evidence="7 12" id="KW-0472">Membrane</keyword>
<evidence type="ECO:0000256" key="3">
    <source>
        <dbReference type="ARBA" id="ARBA00022475"/>
    </source>
</evidence>
<dbReference type="OrthoDB" id="2129233at2759"/>
<proteinExistence type="inferred from homology"/>
<evidence type="ECO:0000256" key="2">
    <source>
        <dbReference type="ARBA" id="ARBA00007242"/>
    </source>
</evidence>
<keyword evidence="6" id="KW-0297">G-protein coupled receptor</keyword>
<accession>A0A7K9Z2V4</accession>
<keyword evidence="9" id="KW-0325">Glycoprotein</keyword>
<dbReference type="GO" id="GO:0004930">
    <property type="term" value="F:G protein-coupled receptor activity"/>
    <property type="evidence" value="ECO:0007669"/>
    <property type="project" value="UniProtKB-KW"/>
</dbReference>
<name>A0A7K9Z2V4_9GALL</name>
<evidence type="ECO:0000256" key="5">
    <source>
        <dbReference type="ARBA" id="ARBA00022989"/>
    </source>
</evidence>
<keyword evidence="4 12" id="KW-0812">Transmembrane</keyword>
<evidence type="ECO:0000256" key="4">
    <source>
        <dbReference type="ARBA" id="ARBA00022692"/>
    </source>
</evidence>
<evidence type="ECO:0000256" key="1">
    <source>
        <dbReference type="ARBA" id="ARBA00004651"/>
    </source>
</evidence>
<dbReference type="EMBL" id="VXAB01014522">
    <property type="protein sequence ID" value="NXJ16652.1"/>
    <property type="molecule type" value="Genomic_DNA"/>
</dbReference>
<dbReference type="PROSITE" id="PS50259">
    <property type="entry name" value="G_PROTEIN_RECEP_F3_4"/>
    <property type="match status" value="1"/>
</dbReference>
<evidence type="ECO:0000256" key="6">
    <source>
        <dbReference type="ARBA" id="ARBA00023040"/>
    </source>
</evidence>
<evidence type="ECO:0000256" key="11">
    <source>
        <dbReference type="SAM" id="MobiDB-lite"/>
    </source>
</evidence>
<feature type="compositionally biased region" description="Polar residues" evidence="11">
    <location>
        <begin position="377"/>
        <end position="389"/>
    </location>
</feature>
<feature type="transmembrane region" description="Helical" evidence="12">
    <location>
        <begin position="27"/>
        <end position="49"/>
    </location>
</feature>
<evidence type="ECO:0000256" key="10">
    <source>
        <dbReference type="ARBA" id="ARBA00023224"/>
    </source>
</evidence>
<evidence type="ECO:0000259" key="13">
    <source>
        <dbReference type="PROSITE" id="PS50259"/>
    </source>
</evidence>
<evidence type="ECO:0000256" key="12">
    <source>
        <dbReference type="SAM" id="Phobius"/>
    </source>
</evidence>
<feature type="transmembrane region" description="Helical" evidence="12">
    <location>
        <begin position="107"/>
        <end position="125"/>
    </location>
</feature>
<feature type="transmembrane region" description="Helical" evidence="12">
    <location>
        <begin position="70"/>
        <end position="95"/>
    </location>
</feature>
<feature type="region of interest" description="Disordered" evidence="11">
    <location>
        <begin position="365"/>
        <end position="389"/>
    </location>
</feature>
<comment type="similarity">
    <text evidence="2">Belongs to the G-protein coupled receptor 3 family.</text>
</comment>
<feature type="transmembrane region" description="Helical" evidence="12">
    <location>
        <begin position="175"/>
        <end position="198"/>
    </location>
</feature>
<gene>
    <name evidence="14" type="primary">Gpr158_1</name>
    <name evidence="14" type="ORF">ODOGUJ_R01343</name>
</gene>
<feature type="domain" description="G-protein coupled receptors family 3 profile" evidence="13">
    <location>
        <begin position="62"/>
        <end position="123"/>
    </location>
</feature>
<dbReference type="Proteomes" id="UP000522663">
    <property type="component" value="Unassembled WGS sequence"/>
</dbReference>
<dbReference type="Pfam" id="PF00003">
    <property type="entry name" value="7tm_3"/>
    <property type="match status" value="2"/>
</dbReference>
<dbReference type="InterPro" id="IPR043458">
    <property type="entry name" value="GPR158/179"/>
</dbReference>
<keyword evidence="5 12" id="KW-1133">Transmembrane helix</keyword>
<evidence type="ECO:0000313" key="15">
    <source>
        <dbReference type="Proteomes" id="UP000522663"/>
    </source>
</evidence>
<dbReference type="InterPro" id="IPR017978">
    <property type="entry name" value="GPCR_3_C"/>
</dbReference>
<dbReference type="AlphaFoldDB" id="A0A7K9Z2V4"/>
<comment type="subcellular location">
    <subcellularLocation>
        <location evidence="1">Cell membrane</location>
        <topology evidence="1">Multi-pass membrane protein</topology>
    </subcellularLocation>
</comment>
<dbReference type="PANTHER" id="PTHR32546:SF7">
    <property type="entry name" value="G-PROTEIN COUPLED RECEPTOR 179-RELATED"/>
    <property type="match status" value="1"/>
</dbReference>
<feature type="non-terminal residue" evidence="14">
    <location>
        <position position="389"/>
    </location>
</feature>
<sequence>CRRCREGCANCRDDAPCEVQEDRALRAAVLCCQACCMLAVFLCMLLAYHCRRSKARAARGPHGPTRGIRASGVVLLESILFGSLLLYFPVFILYFKPSTFRCIALRWVRVLGFAIVYGTITLKLYGYEEEERGVRWGWDARWAAAPRSAPAPHRVLRAFLSRAAHRVPYTASGRVLRALGLLLLPPLWFVAAWTVATLENVPTPRALCPAAELLLLLWGSALCWAARAVPSAFHEPRYMGIALHNELLLSAAFHAVRYGPKAFPLRVWGWSWEVGSGVVAMGRWAPLCLVPPSELPPPQFLHSGSPLREEIAAEVYEDEVDARRSGLSSSIASAWSERSVDPDDIREELKQLYAQLELLRTRRMAVRNPHLPAPSPARTSGSRRSSAKR</sequence>
<evidence type="ECO:0000256" key="9">
    <source>
        <dbReference type="ARBA" id="ARBA00023180"/>
    </source>
</evidence>
<comment type="caution">
    <text evidence="14">The sequence shown here is derived from an EMBL/GenBank/DDBJ whole genome shotgun (WGS) entry which is preliminary data.</text>
</comment>
<keyword evidence="10" id="KW-0807">Transducer</keyword>
<dbReference type="GO" id="GO:0005886">
    <property type="term" value="C:plasma membrane"/>
    <property type="evidence" value="ECO:0007669"/>
    <property type="project" value="UniProtKB-SubCell"/>
</dbReference>
<organism evidence="14 15">
    <name type="scientific">Odontophorus gujanensis</name>
    <name type="common">marbled wood quail</name>
    <dbReference type="NCBI Taxonomy" id="886794"/>
    <lineage>
        <taxon>Eukaryota</taxon>
        <taxon>Metazoa</taxon>
        <taxon>Chordata</taxon>
        <taxon>Craniata</taxon>
        <taxon>Vertebrata</taxon>
        <taxon>Euteleostomi</taxon>
        <taxon>Archelosauria</taxon>
        <taxon>Archosauria</taxon>
        <taxon>Dinosauria</taxon>
        <taxon>Saurischia</taxon>
        <taxon>Theropoda</taxon>
        <taxon>Coelurosauria</taxon>
        <taxon>Aves</taxon>
        <taxon>Neognathae</taxon>
        <taxon>Galloanserae</taxon>
        <taxon>Galliformes</taxon>
        <taxon>Odontophoridae</taxon>
        <taxon>Odontophorus</taxon>
    </lineage>
</organism>
<feature type="non-terminal residue" evidence="14">
    <location>
        <position position="1"/>
    </location>
</feature>
<reference evidence="14 15" key="1">
    <citation type="submission" date="2019-09" db="EMBL/GenBank/DDBJ databases">
        <title>Bird 10,000 Genomes (B10K) Project - Family phase.</title>
        <authorList>
            <person name="Zhang G."/>
        </authorList>
    </citation>
    <scope>NUCLEOTIDE SEQUENCE [LARGE SCALE GENOMIC DNA]</scope>
    <source>
        <strain evidence="14">B10K-DU-001-53</strain>
        <tissue evidence="14">Muscle</tissue>
    </source>
</reference>
<evidence type="ECO:0000256" key="7">
    <source>
        <dbReference type="ARBA" id="ARBA00023136"/>
    </source>
</evidence>